<keyword evidence="8" id="KW-0732">Signal</keyword>
<accession>A0A1W2EX51</accession>
<gene>
    <name evidence="10" type="ORF">SAMN04488101_11759</name>
</gene>
<evidence type="ECO:0000256" key="3">
    <source>
        <dbReference type="ARBA" id="ARBA00022452"/>
    </source>
</evidence>
<sequence>MDRKTTKLVKLCVFVSFLMMVFVTPLTAQQLKNVVGTVTDANTGETIPAVSIKLKRTNAVITTDANGKYGIRANDKDYLIFSYVGYETRTLMVGAKTTLNVALKSVPNALNEVVVIGYGAVKKSDLTGSVGIVNMDDLIKAPVASFAEALAGRIAGVQVSSSDGQPGVGMDIVIRGANSLTQSNSPLYVIDGFPVEEPDNAALNPDDILSINILKDASATAIYGSRGANGVIIIETKKGKIGKPVVALSNSFGFQQPQKTIKMMNAYEFVKLQTEISATNAAASYFQNGRNLEFYRTAESIDWQDKVLRQAPMQIHNISLRGGTSQTRYSISGSIFDQEGIILNTGSNRYQGRVTIDQTISKKIKVGVTANYSKIMRNGQLVAAGGNANFTAFMMYRTWAYRPTTGTNVNLIDYDDDPDNTNVSDLRINPVVSSLNDYTRTGTTDFTANAYLQYDILKELSLKITGTTNSKKSKLDRFFNSKTPQGSPLNRFNSLGVNGSVRNLENEIWSNENILTYNKTFNKDHKLTVMGGFSIQSSSSNSYGYSAQGLPNEELGMPGLDEGKPFGGVANASDNALMSLYGRIEYNYKSKYLLTATYRADGSSKFYMANRWGYFPSAAFAWNMQKEYFMKSWTKISNAKLRISYGVTGNNRIGDFDYFSNLALPMGNSYSFNNGTPTQSIVLSKLGNPKLKWESTEQANIGYDLGLFNNRLEFTVDVYRKTTRDLLLNADMPAASGYAKAFKNIGSIRNDGMEYSLNTINISSKTFNWSTGFNISFNKNKVLALARNQERMFSTVRVGQDSPQLYVSEIGKPAGLFYGRIFDGVYQYEDFENPSPGVYVLKKNVPGNGQTVPIQPGHIKYRDINGDGVVDDNDMTVIGSGQPLHTGGFLNNLSYKGISLSVFLQWSYGNQIYNANRMMLDGNYLGLANTNQYASYVNRWSPENPTNENYKPGGHGPAGAQSTRVLEDGSYIRLKTVSLGYSIPSRYIKKMYMSSLSLVVSAQNLYTFTNYSGMDPEVSVLNSVLTPGFDYSAYPQARTLNFALKASF</sequence>
<evidence type="ECO:0000256" key="5">
    <source>
        <dbReference type="ARBA" id="ARBA00023136"/>
    </source>
</evidence>
<dbReference type="EMBL" id="FWYB01000017">
    <property type="protein sequence ID" value="SMD14274.1"/>
    <property type="molecule type" value="Genomic_DNA"/>
</dbReference>
<keyword evidence="3 7" id="KW-1134">Transmembrane beta strand</keyword>
<protein>
    <submittedName>
        <fullName evidence="10">TonB-linked outer membrane protein, SusC/RagA family</fullName>
    </submittedName>
</protein>
<feature type="chain" id="PRO_5012777438" evidence="8">
    <location>
        <begin position="29"/>
        <end position="1048"/>
    </location>
</feature>
<dbReference type="InterPro" id="IPR023997">
    <property type="entry name" value="TonB-dep_OMP_SusC/RagA_CS"/>
</dbReference>
<dbReference type="NCBIfam" id="TIGR04056">
    <property type="entry name" value="OMP_RagA_SusC"/>
    <property type="match status" value="1"/>
</dbReference>
<dbReference type="InterPro" id="IPR037066">
    <property type="entry name" value="Plug_dom_sf"/>
</dbReference>
<dbReference type="InterPro" id="IPR012910">
    <property type="entry name" value="Plug_dom"/>
</dbReference>
<organism evidence="10 11">
    <name type="scientific">Pedobacter nyackensis</name>
    <dbReference type="NCBI Taxonomy" id="475255"/>
    <lineage>
        <taxon>Bacteria</taxon>
        <taxon>Pseudomonadati</taxon>
        <taxon>Bacteroidota</taxon>
        <taxon>Sphingobacteriia</taxon>
        <taxon>Sphingobacteriales</taxon>
        <taxon>Sphingobacteriaceae</taxon>
        <taxon>Pedobacter</taxon>
    </lineage>
</organism>
<keyword evidence="5 7" id="KW-0472">Membrane</keyword>
<dbReference type="Gene3D" id="2.170.130.10">
    <property type="entry name" value="TonB-dependent receptor, plug domain"/>
    <property type="match status" value="1"/>
</dbReference>
<evidence type="ECO:0000313" key="11">
    <source>
        <dbReference type="Proteomes" id="UP000192678"/>
    </source>
</evidence>
<dbReference type="InterPro" id="IPR018247">
    <property type="entry name" value="EF_Hand_1_Ca_BS"/>
</dbReference>
<dbReference type="Gene3D" id="2.40.170.20">
    <property type="entry name" value="TonB-dependent receptor, beta-barrel domain"/>
    <property type="match status" value="1"/>
</dbReference>
<dbReference type="InterPro" id="IPR023996">
    <property type="entry name" value="TonB-dep_OMP_SusC/RagA"/>
</dbReference>
<dbReference type="PROSITE" id="PS52016">
    <property type="entry name" value="TONB_DEPENDENT_REC_3"/>
    <property type="match status" value="1"/>
</dbReference>
<dbReference type="InterPro" id="IPR039426">
    <property type="entry name" value="TonB-dep_rcpt-like"/>
</dbReference>
<evidence type="ECO:0000256" key="6">
    <source>
        <dbReference type="ARBA" id="ARBA00023237"/>
    </source>
</evidence>
<dbReference type="SUPFAM" id="SSF49464">
    <property type="entry name" value="Carboxypeptidase regulatory domain-like"/>
    <property type="match status" value="1"/>
</dbReference>
<reference evidence="10 11" key="1">
    <citation type="submission" date="2017-04" db="EMBL/GenBank/DDBJ databases">
        <authorList>
            <person name="Afonso C.L."/>
            <person name="Miller P.J."/>
            <person name="Scott M.A."/>
            <person name="Spackman E."/>
            <person name="Goraichik I."/>
            <person name="Dimitrov K.M."/>
            <person name="Suarez D.L."/>
            <person name="Swayne D.E."/>
        </authorList>
    </citation>
    <scope>NUCLEOTIDE SEQUENCE [LARGE SCALE GENOMIC DNA]</scope>
    <source>
        <strain evidence="10 11">DSM 19625</strain>
    </source>
</reference>
<proteinExistence type="inferred from homology"/>
<keyword evidence="11" id="KW-1185">Reference proteome</keyword>
<name>A0A1W2EX51_9SPHI</name>
<dbReference type="SUPFAM" id="SSF56935">
    <property type="entry name" value="Porins"/>
    <property type="match status" value="1"/>
</dbReference>
<dbReference type="GO" id="GO:0009279">
    <property type="term" value="C:cell outer membrane"/>
    <property type="evidence" value="ECO:0007669"/>
    <property type="project" value="UniProtKB-SubCell"/>
</dbReference>
<dbReference type="FunFam" id="2.170.130.10:FF:000008">
    <property type="entry name" value="SusC/RagA family TonB-linked outer membrane protein"/>
    <property type="match status" value="1"/>
</dbReference>
<evidence type="ECO:0000256" key="1">
    <source>
        <dbReference type="ARBA" id="ARBA00004571"/>
    </source>
</evidence>
<dbReference type="InterPro" id="IPR008969">
    <property type="entry name" value="CarboxyPept-like_regulatory"/>
</dbReference>
<comment type="similarity">
    <text evidence="7">Belongs to the TonB-dependent receptor family.</text>
</comment>
<dbReference type="AlphaFoldDB" id="A0A1W2EX51"/>
<dbReference type="NCBIfam" id="TIGR04057">
    <property type="entry name" value="SusC_RagA_signa"/>
    <property type="match status" value="1"/>
</dbReference>
<dbReference type="RefSeq" id="WP_235005406.1">
    <property type="nucleotide sequence ID" value="NZ_FWYB01000017.1"/>
</dbReference>
<feature type="signal peptide" evidence="8">
    <location>
        <begin position="1"/>
        <end position="28"/>
    </location>
</feature>
<evidence type="ECO:0000256" key="2">
    <source>
        <dbReference type="ARBA" id="ARBA00022448"/>
    </source>
</evidence>
<evidence type="ECO:0000256" key="7">
    <source>
        <dbReference type="PROSITE-ProRule" id="PRU01360"/>
    </source>
</evidence>
<keyword evidence="4 7" id="KW-0812">Transmembrane</keyword>
<evidence type="ECO:0000259" key="9">
    <source>
        <dbReference type="Pfam" id="PF07715"/>
    </source>
</evidence>
<dbReference type="Proteomes" id="UP000192678">
    <property type="component" value="Unassembled WGS sequence"/>
</dbReference>
<feature type="domain" description="TonB-dependent receptor plug" evidence="9">
    <location>
        <begin position="123"/>
        <end position="231"/>
    </location>
</feature>
<dbReference type="Pfam" id="PF13715">
    <property type="entry name" value="CarbopepD_reg_2"/>
    <property type="match status" value="1"/>
</dbReference>
<dbReference type="Pfam" id="PF07715">
    <property type="entry name" value="Plug"/>
    <property type="match status" value="1"/>
</dbReference>
<dbReference type="PROSITE" id="PS00018">
    <property type="entry name" value="EF_HAND_1"/>
    <property type="match status" value="1"/>
</dbReference>
<dbReference type="InterPro" id="IPR036942">
    <property type="entry name" value="Beta-barrel_TonB_sf"/>
</dbReference>
<dbReference type="STRING" id="475255.SAMN04488101_11759"/>
<comment type="subcellular location">
    <subcellularLocation>
        <location evidence="1 7">Cell outer membrane</location>
        <topology evidence="1 7">Multi-pass membrane protein</topology>
    </subcellularLocation>
</comment>
<dbReference type="Gene3D" id="2.60.40.1120">
    <property type="entry name" value="Carboxypeptidase-like, regulatory domain"/>
    <property type="match status" value="1"/>
</dbReference>
<evidence type="ECO:0000256" key="4">
    <source>
        <dbReference type="ARBA" id="ARBA00022692"/>
    </source>
</evidence>
<keyword evidence="6 7" id="KW-0998">Cell outer membrane</keyword>
<keyword evidence="2 7" id="KW-0813">Transport</keyword>
<evidence type="ECO:0000256" key="8">
    <source>
        <dbReference type="SAM" id="SignalP"/>
    </source>
</evidence>
<evidence type="ECO:0000313" key="10">
    <source>
        <dbReference type="EMBL" id="SMD14274.1"/>
    </source>
</evidence>